<dbReference type="PANTHER" id="PTHR30625">
    <property type="entry name" value="PROTEIN TOLQ"/>
    <property type="match status" value="1"/>
</dbReference>
<dbReference type="InterPro" id="IPR050790">
    <property type="entry name" value="ExbB/TolQ_transport"/>
</dbReference>
<proteinExistence type="inferred from homology"/>
<dbReference type="PANTHER" id="PTHR30625:SF3">
    <property type="entry name" value="TOL-PAL SYSTEM PROTEIN TOLQ"/>
    <property type="match status" value="1"/>
</dbReference>
<evidence type="ECO:0000256" key="4">
    <source>
        <dbReference type="ARBA" id="ARBA00022692"/>
    </source>
</evidence>
<organism evidence="8">
    <name type="scientific">hydrothermal vent metagenome</name>
    <dbReference type="NCBI Taxonomy" id="652676"/>
    <lineage>
        <taxon>unclassified sequences</taxon>
        <taxon>metagenomes</taxon>
        <taxon>ecological metagenomes</taxon>
    </lineage>
</organism>
<dbReference type="Pfam" id="PF01618">
    <property type="entry name" value="MotA_ExbB"/>
    <property type="match status" value="1"/>
</dbReference>
<dbReference type="GO" id="GO:0005886">
    <property type="term" value="C:plasma membrane"/>
    <property type="evidence" value="ECO:0007669"/>
    <property type="project" value="UniProtKB-SubCell"/>
</dbReference>
<keyword evidence="6" id="KW-0472">Membrane</keyword>
<protein>
    <submittedName>
        <fullName evidence="8">MotA/TolQ/ExbB proton channel family protein</fullName>
    </submittedName>
</protein>
<evidence type="ECO:0000256" key="1">
    <source>
        <dbReference type="ARBA" id="ARBA00004651"/>
    </source>
</evidence>
<accession>A0A3B1DTL9</accession>
<dbReference type="GO" id="GO:0017038">
    <property type="term" value="P:protein import"/>
    <property type="evidence" value="ECO:0007669"/>
    <property type="project" value="TreeGrafter"/>
</dbReference>
<evidence type="ECO:0000256" key="2">
    <source>
        <dbReference type="ARBA" id="ARBA00010442"/>
    </source>
</evidence>
<name>A0A3B1DTL9_9ZZZZ</name>
<dbReference type="InterPro" id="IPR002898">
    <property type="entry name" value="MotA_ExbB_proton_chnl"/>
</dbReference>
<dbReference type="AlphaFoldDB" id="A0A3B1DTL9"/>
<keyword evidence="3" id="KW-1003">Cell membrane</keyword>
<gene>
    <name evidence="8" type="ORF">MNBD_NITROSPIRAE01-1840</name>
</gene>
<keyword evidence="5" id="KW-1133">Transmembrane helix</keyword>
<comment type="subcellular location">
    <subcellularLocation>
        <location evidence="1">Cell membrane</location>
        <topology evidence="1">Multi-pass membrane protein</topology>
    </subcellularLocation>
</comment>
<dbReference type="EMBL" id="UOGF01000081">
    <property type="protein sequence ID" value="VAX31987.1"/>
    <property type="molecule type" value="Genomic_DNA"/>
</dbReference>
<evidence type="ECO:0000256" key="3">
    <source>
        <dbReference type="ARBA" id="ARBA00022475"/>
    </source>
</evidence>
<reference evidence="8" key="1">
    <citation type="submission" date="2018-06" db="EMBL/GenBank/DDBJ databases">
        <authorList>
            <person name="Zhirakovskaya E."/>
        </authorList>
    </citation>
    <scope>NUCLEOTIDE SEQUENCE</scope>
</reference>
<keyword evidence="4" id="KW-0812">Transmembrane</keyword>
<sequence length="210" mass="22751">MLLGSIASWAIILNKWFAFRRVDSENRRFLILFSKAEDLEAIHRKTLKRNGGSLAVILAAALSKIDGFLSKGGDSSVENDGLRLSVIERTLQGAIQDEITHQERHLHVLATIGNTAPFVGLLGTVWGIMGAFEEIGRQGSANIAVVAPGVAEALVNTAAGLFVAIPAAVAYNLYVNQIRKMHVQLDVFSSEVISLVQEKMIETSSPESVR</sequence>
<evidence type="ECO:0000313" key="8">
    <source>
        <dbReference type="EMBL" id="VAX31987.1"/>
    </source>
</evidence>
<evidence type="ECO:0000256" key="6">
    <source>
        <dbReference type="ARBA" id="ARBA00023136"/>
    </source>
</evidence>
<evidence type="ECO:0000259" key="7">
    <source>
        <dbReference type="Pfam" id="PF01618"/>
    </source>
</evidence>
<comment type="similarity">
    <text evidence="2">Belongs to the ExbB/TolQ family.</text>
</comment>
<feature type="domain" description="MotA/TolQ/ExbB proton channel" evidence="7">
    <location>
        <begin position="66"/>
        <end position="184"/>
    </location>
</feature>
<evidence type="ECO:0000256" key="5">
    <source>
        <dbReference type="ARBA" id="ARBA00022989"/>
    </source>
</evidence>